<feature type="transmembrane region" description="Helical" evidence="5">
    <location>
        <begin position="133"/>
        <end position="151"/>
    </location>
</feature>
<dbReference type="InterPro" id="IPR050360">
    <property type="entry name" value="MFS_Sugar_Transporters"/>
</dbReference>
<dbReference type="Proteomes" id="UP000635477">
    <property type="component" value="Unassembled WGS sequence"/>
</dbReference>
<feature type="transmembrane region" description="Helical" evidence="5">
    <location>
        <begin position="92"/>
        <end position="112"/>
    </location>
</feature>
<dbReference type="EMBL" id="JABEYC010000279">
    <property type="protein sequence ID" value="KAF4979773.1"/>
    <property type="molecule type" value="Genomic_DNA"/>
</dbReference>
<evidence type="ECO:0000313" key="7">
    <source>
        <dbReference type="Proteomes" id="UP000635477"/>
    </source>
</evidence>
<evidence type="ECO:0000256" key="4">
    <source>
        <dbReference type="ARBA" id="ARBA00023136"/>
    </source>
</evidence>
<evidence type="ECO:0008006" key="8">
    <source>
        <dbReference type="Google" id="ProtNLM"/>
    </source>
</evidence>
<dbReference type="InterPro" id="IPR005828">
    <property type="entry name" value="MFS_sugar_transport-like"/>
</dbReference>
<proteinExistence type="predicted"/>
<dbReference type="InterPro" id="IPR005829">
    <property type="entry name" value="Sugar_transporter_CS"/>
</dbReference>
<keyword evidence="4 5" id="KW-0472">Membrane</keyword>
<dbReference type="SUPFAM" id="SSF103473">
    <property type="entry name" value="MFS general substrate transporter"/>
    <property type="match status" value="1"/>
</dbReference>
<dbReference type="Pfam" id="PF00083">
    <property type="entry name" value="Sugar_tr"/>
    <property type="match status" value="1"/>
</dbReference>
<dbReference type="InterPro" id="IPR036259">
    <property type="entry name" value="MFS_trans_sf"/>
</dbReference>
<reference evidence="6" key="2">
    <citation type="submission" date="2020-05" db="EMBL/GenBank/DDBJ databases">
        <authorList>
            <person name="Kim H.-S."/>
            <person name="Proctor R.H."/>
            <person name="Brown D.W."/>
        </authorList>
    </citation>
    <scope>NUCLEOTIDE SEQUENCE</scope>
    <source>
        <strain evidence="6">NRRL 22465</strain>
    </source>
</reference>
<keyword evidence="7" id="KW-1185">Reference proteome</keyword>
<evidence type="ECO:0000256" key="2">
    <source>
        <dbReference type="ARBA" id="ARBA00022692"/>
    </source>
</evidence>
<comment type="subcellular location">
    <subcellularLocation>
        <location evidence="1">Membrane</location>
        <topology evidence="1">Multi-pass membrane protein</topology>
    </subcellularLocation>
</comment>
<evidence type="ECO:0000256" key="1">
    <source>
        <dbReference type="ARBA" id="ARBA00004141"/>
    </source>
</evidence>
<comment type="caution">
    <text evidence="6">The sequence shown here is derived from an EMBL/GenBank/DDBJ whole genome shotgun (WGS) entry which is preliminary data.</text>
</comment>
<feature type="transmembrane region" description="Helical" evidence="5">
    <location>
        <begin position="60"/>
        <end position="80"/>
    </location>
</feature>
<dbReference type="GO" id="GO:0016020">
    <property type="term" value="C:membrane"/>
    <property type="evidence" value="ECO:0007669"/>
    <property type="project" value="UniProtKB-SubCell"/>
</dbReference>
<accession>A0A8H4XLY2</accession>
<sequence length="243" mass="27099">MFGCLGDAAKSPTAPVHSGTVFLGELNDMDPFTAALIKRAVILVGCIFVILFVERIGRRRLCLIVGSMCAASLMIMGGLGTITPKQTDVSKGILAMTILFPMFYTIGFGSTMQIVKLELPHTSLRDKSVMTHWSAANVCNFLTTFNLPYLLLTPGANLAPKVGFIYGGISVIIIVLMFFFMPGMTNRSLEEIDEMMEAKVRAWRTRDRPIRTMITWLSQLLIQPPYRLEVVWLGVETNRSQQW</sequence>
<evidence type="ECO:0000256" key="5">
    <source>
        <dbReference type="SAM" id="Phobius"/>
    </source>
</evidence>
<name>A0A8H4XLY2_9HYPO</name>
<keyword evidence="2 5" id="KW-0812">Transmembrane</keyword>
<evidence type="ECO:0000313" key="6">
    <source>
        <dbReference type="EMBL" id="KAF4979773.1"/>
    </source>
</evidence>
<protein>
    <recommendedName>
        <fullName evidence="8">Major facilitator superfamily (MFS) profile domain-containing protein</fullName>
    </recommendedName>
</protein>
<dbReference type="Gene3D" id="1.20.1250.20">
    <property type="entry name" value="MFS general substrate transporter like domains"/>
    <property type="match status" value="1"/>
</dbReference>
<dbReference type="AlphaFoldDB" id="A0A8H4XLY2"/>
<reference evidence="6" key="1">
    <citation type="journal article" date="2020" name="BMC Genomics">
        <title>Correction to: Identification and distribution of gene clusters required for synthesis of sphingolipid metabolism inhibitors in diverse species of the filamentous fungus Fusarium.</title>
        <authorList>
            <person name="Kim H.S."/>
            <person name="Lohmar J.M."/>
            <person name="Busman M."/>
            <person name="Brown D.W."/>
            <person name="Naumann T.A."/>
            <person name="Divon H.H."/>
            <person name="Lysoe E."/>
            <person name="Uhlig S."/>
            <person name="Proctor R.H."/>
        </authorList>
    </citation>
    <scope>NUCLEOTIDE SEQUENCE</scope>
    <source>
        <strain evidence="6">NRRL 22465</strain>
    </source>
</reference>
<dbReference type="PROSITE" id="PS00216">
    <property type="entry name" value="SUGAR_TRANSPORT_1"/>
    <property type="match status" value="1"/>
</dbReference>
<evidence type="ECO:0000256" key="3">
    <source>
        <dbReference type="ARBA" id="ARBA00022989"/>
    </source>
</evidence>
<dbReference type="PANTHER" id="PTHR48022:SF77">
    <property type="entry name" value="MAJOR FACILITATOR SUPERFAMILY (MFS) PROFILE DOMAIN-CONTAINING PROTEIN"/>
    <property type="match status" value="1"/>
</dbReference>
<feature type="transmembrane region" description="Helical" evidence="5">
    <location>
        <begin position="32"/>
        <end position="53"/>
    </location>
</feature>
<feature type="transmembrane region" description="Helical" evidence="5">
    <location>
        <begin position="163"/>
        <end position="181"/>
    </location>
</feature>
<keyword evidence="3 5" id="KW-1133">Transmembrane helix</keyword>
<dbReference type="PANTHER" id="PTHR48022">
    <property type="entry name" value="PLASTIDIC GLUCOSE TRANSPORTER 4"/>
    <property type="match status" value="1"/>
</dbReference>
<organism evidence="6 7">
    <name type="scientific">Fusarium zealandicum</name>
    <dbReference type="NCBI Taxonomy" id="1053134"/>
    <lineage>
        <taxon>Eukaryota</taxon>
        <taxon>Fungi</taxon>
        <taxon>Dikarya</taxon>
        <taxon>Ascomycota</taxon>
        <taxon>Pezizomycotina</taxon>
        <taxon>Sordariomycetes</taxon>
        <taxon>Hypocreomycetidae</taxon>
        <taxon>Hypocreales</taxon>
        <taxon>Nectriaceae</taxon>
        <taxon>Fusarium</taxon>
        <taxon>Fusarium staphyleae species complex</taxon>
    </lineage>
</organism>
<dbReference type="OrthoDB" id="6612291at2759"/>
<gene>
    <name evidence="6" type="ORF">FZEAL_4077</name>
</gene>
<dbReference type="GO" id="GO:0005351">
    <property type="term" value="F:carbohydrate:proton symporter activity"/>
    <property type="evidence" value="ECO:0007669"/>
    <property type="project" value="TreeGrafter"/>
</dbReference>